<sequence length="915" mass="101967">MSAPKVVNNAPDHEVKAHKMKHDRRNSGVISTGSSDSRYSGHGPPPSAYHPYYHHYQHHQYPHFYHQSPPPDIQTRHGALPLQSVVTTSFSAEEREAVHEPGGVAHSSPEIRVEAEKRDVEHREDWSTRGGYHHSPPVPLPAHFSHRAYSGPPAVYYQPPLKRNYYHHSRPSDVRRPSVPSEFSPPKRTKIDTASSKHKVVTPRQFWQPEDMHTYHMSRTSSYPPAPWPYQQHLHPSASPSASPSYSRPAAINLSPGSEKDQPPRWVSIAAPAPGPWVSPPQGPPPAPWNQSFDSSEASSRVPKATEQDHPESTKESSSPALRKDLAEHGVSGSENARKIKMENGEIILLLALSQDRSALSETLCIVRENIEIFTATQEDVDAPAPGRKHSVSVGQVGLRCIHCRHTTKASDRVKRAVCYPSSIKRIYRTVIDMKLDHFSQCKFVPLSLQSHLNELKSVHSRSTGTTMQYFIHAAHILGMEDTESGVRFSDKEGRLTDLVTVSAKTSALPNFPSLPSLRRNSNASESSTTRFQPITANSFDSASQSTLSITAPDKYYNGMVSLALPEDAASLSPLRCFLREQVCAFSATEEDIAVRAPTTFSIRVGQVGIGCIHCVRQESKRRSNRAVCFPFSIGRIYQSVADIQRFHLGECKQMPAEVKEKFLQLQNASSKGSKGLATRQYWVTAAKKIGLVDTAQGLRFGRDPSRSQSPKAFSLDILAQAAFNMTTASKELVKEGDKESIAEFLYVVMEQLRPCRFTEADRNKRRLKDVGCIGVECKHCAGQVDGRKFFWSSVSAVESNFVSVHTHMLECPMIPAELKNRLIELKALRKEQTSALKSGSQKAFFARVWRRLHDEEDDDAAEDERLANEMMCTDEGREQSDYDTAQTNDENETRDGPADAEVLEVASSMKMVSV</sequence>
<dbReference type="EMBL" id="BDSP01000174">
    <property type="protein sequence ID" value="GAX21929.1"/>
    <property type="molecule type" value="Genomic_DNA"/>
</dbReference>
<name>A0A1Z5K6S9_FISSO</name>
<feature type="region of interest" description="Disordered" evidence="1">
    <location>
        <begin position="94"/>
        <end position="116"/>
    </location>
</feature>
<dbReference type="InParanoid" id="A0A1Z5K6S9"/>
<proteinExistence type="predicted"/>
<dbReference type="Proteomes" id="UP000198406">
    <property type="component" value="Unassembled WGS sequence"/>
</dbReference>
<feature type="region of interest" description="Disordered" evidence="1">
    <location>
        <begin position="1"/>
        <end position="45"/>
    </location>
</feature>
<feature type="region of interest" description="Disordered" evidence="1">
    <location>
        <begin position="166"/>
        <end position="323"/>
    </location>
</feature>
<keyword evidence="3" id="KW-1185">Reference proteome</keyword>
<reference evidence="2 3" key="1">
    <citation type="journal article" date="2015" name="Plant Cell">
        <title>Oil accumulation by the oleaginous diatom Fistulifera solaris as revealed by the genome and transcriptome.</title>
        <authorList>
            <person name="Tanaka T."/>
            <person name="Maeda Y."/>
            <person name="Veluchamy A."/>
            <person name="Tanaka M."/>
            <person name="Abida H."/>
            <person name="Marechal E."/>
            <person name="Bowler C."/>
            <person name="Muto M."/>
            <person name="Sunaga Y."/>
            <person name="Tanaka M."/>
            <person name="Yoshino T."/>
            <person name="Taniguchi T."/>
            <person name="Fukuda Y."/>
            <person name="Nemoto M."/>
            <person name="Matsumoto M."/>
            <person name="Wong P.S."/>
            <person name="Aburatani S."/>
            <person name="Fujibuchi W."/>
        </authorList>
    </citation>
    <scope>NUCLEOTIDE SEQUENCE [LARGE SCALE GENOMIC DNA]</scope>
    <source>
        <strain evidence="2 3">JPCC DA0580</strain>
    </source>
</reference>
<evidence type="ECO:0000313" key="2">
    <source>
        <dbReference type="EMBL" id="GAX21929.1"/>
    </source>
</evidence>
<evidence type="ECO:0000313" key="3">
    <source>
        <dbReference type="Proteomes" id="UP000198406"/>
    </source>
</evidence>
<feature type="region of interest" description="Disordered" evidence="1">
    <location>
        <begin position="872"/>
        <end position="901"/>
    </location>
</feature>
<accession>A0A1Z5K6S9</accession>
<protein>
    <submittedName>
        <fullName evidence="2">Uncharacterized protein</fullName>
    </submittedName>
</protein>
<comment type="caution">
    <text evidence="2">The sequence shown here is derived from an EMBL/GenBank/DDBJ whole genome shotgun (WGS) entry which is preliminary data.</text>
</comment>
<organism evidence="2 3">
    <name type="scientific">Fistulifera solaris</name>
    <name type="common">Oleaginous diatom</name>
    <dbReference type="NCBI Taxonomy" id="1519565"/>
    <lineage>
        <taxon>Eukaryota</taxon>
        <taxon>Sar</taxon>
        <taxon>Stramenopiles</taxon>
        <taxon>Ochrophyta</taxon>
        <taxon>Bacillariophyta</taxon>
        <taxon>Bacillariophyceae</taxon>
        <taxon>Bacillariophycidae</taxon>
        <taxon>Naviculales</taxon>
        <taxon>Naviculaceae</taxon>
        <taxon>Fistulifera</taxon>
    </lineage>
</organism>
<gene>
    <name evidence="2" type="ORF">FisN_40Hh022</name>
</gene>
<feature type="compositionally biased region" description="Polar residues" evidence="1">
    <location>
        <begin position="289"/>
        <end position="299"/>
    </location>
</feature>
<evidence type="ECO:0000256" key="1">
    <source>
        <dbReference type="SAM" id="MobiDB-lite"/>
    </source>
</evidence>
<feature type="compositionally biased region" description="Basic and acidic residues" evidence="1">
    <location>
        <begin position="304"/>
        <end position="315"/>
    </location>
</feature>
<feature type="compositionally biased region" description="Low complexity" evidence="1">
    <location>
        <begin position="236"/>
        <end position="251"/>
    </location>
</feature>
<dbReference type="AlphaFoldDB" id="A0A1Z5K6S9"/>
<feature type="compositionally biased region" description="Pro residues" evidence="1">
    <location>
        <begin position="273"/>
        <end position="288"/>
    </location>
</feature>
<feature type="compositionally biased region" description="Polar residues" evidence="1">
    <location>
        <begin position="28"/>
        <end position="38"/>
    </location>
</feature>
<dbReference type="OrthoDB" id="45138at2759"/>